<keyword evidence="13" id="KW-0496">Mitochondrion</keyword>
<evidence type="ECO:0000313" key="13">
    <source>
        <dbReference type="EMBL" id="QBA91994.1"/>
    </source>
</evidence>
<gene>
    <name evidence="13" type="primary">ATP6</name>
</gene>
<comment type="subcellular location">
    <subcellularLocation>
        <location evidence="1">Membrane</location>
        <topology evidence="1">Multi-pass membrane protein</topology>
    </subcellularLocation>
    <subcellularLocation>
        <location evidence="11">Mitochondrion inner membrane</location>
        <topology evidence="11">Multi-pass membrane protein</topology>
    </subcellularLocation>
</comment>
<dbReference type="EMBL" id="MH643813">
    <property type="protein sequence ID" value="QBA91994.1"/>
    <property type="molecule type" value="Genomic_DNA"/>
</dbReference>
<protein>
    <recommendedName>
        <fullName evidence="11">ATP synthase subunit a</fullName>
    </recommendedName>
</protein>
<feature type="transmembrane region" description="Helical" evidence="12">
    <location>
        <begin position="131"/>
        <end position="149"/>
    </location>
</feature>
<dbReference type="PRINTS" id="PR00123">
    <property type="entry name" value="ATPASEA"/>
</dbReference>
<dbReference type="AlphaFoldDB" id="A0A411FEQ5"/>
<keyword evidence="10" id="KW-0066">ATP synthesis</keyword>
<feature type="transmembrane region" description="Helical" evidence="12">
    <location>
        <begin position="20"/>
        <end position="45"/>
    </location>
</feature>
<evidence type="ECO:0000256" key="9">
    <source>
        <dbReference type="ARBA" id="ARBA00023136"/>
    </source>
</evidence>
<reference evidence="13" key="1">
    <citation type="journal article" date="2019" name="Mitochondrial DNA Part B Resour">
        <title>Complete mitochondrial genomes of three troglophile cave spiders (Mesabolivar, pholcidae).</title>
        <authorList>
            <person name="Oliveira R.R.M."/>
            <person name="Vasconcelos S."/>
            <person name="Pires E.S."/>
            <person name="Pietrobon T."/>
            <person name="Prous X."/>
            <person name="Oliveira G."/>
        </authorList>
    </citation>
    <scope>NUCLEOTIDE SEQUENCE</scope>
    <source>
        <strain evidence="13">ITV1036I2</strain>
    </source>
</reference>
<dbReference type="SUPFAM" id="SSF81336">
    <property type="entry name" value="F1F0 ATP synthase subunit A"/>
    <property type="match status" value="1"/>
</dbReference>
<proteinExistence type="inferred from homology"/>
<dbReference type="PANTHER" id="PTHR11410">
    <property type="entry name" value="ATP SYNTHASE SUBUNIT A"/>
    <property type="match status" value="1"/>
</dbReference>
<evidence type="ECO:0000256" key="8">
    <source>
        <dbReference type="ARBA" id="ARBA00023065"/>
    </source>
</evidence>
<feature type="transmembrane region" description="Helical" evidence="12">
    <location>
        <begin position="189"/>
        <end position="212"/>
    </location>
</feature>
<evidence type="ECO:0000256" key="4">
    <source>
        <dbReference type="ARBA" id="ARBA00022547"/>
    </source>
</evidence>
<dbReference type="Pfam" id="PF00119">
    <property type="entry name" value="ATP-synt_A"/>
    <property type="match status" value="1"/>
</dbReference>
<keyword evidence="5 12" id="KW-0812">Transmembrane</keyword>
<keyword evidence="7 12" id="KW-1133">Transmembrane helix</keyword>
<keyword evidence="3" id="KW-0813">Transport</keyword>
<dbReference type="InterPro" id="IPR023011">
    <property type="entry name" value="ATP_synth_F0_asu_AS"/>
</dbReference>
<dbReference type="InterPro" id="IPR035908">
    <property type="entry name" value="F0_ATP_A_sf"/>
</dbReference>
<evidence type="ECO:0000256" key="10">
    <source>
        <dbReference type="ARBA" id="ARBA00023310"/>
    </source>
</evidence>
<dbReference type="PROSITE" id="PS00449">
    <property type="entry name" value="ATPASE_A"/>
    <property type="match status" value="1"/>
</dbReference>
<keyword evidence="9 12" id="KW-0472">Membrane</keyword>
<dbReference type="CDD" id="cd00310">
    <property type="entry name" value="ATP-synt_Fo_a_6"/>
    <property type="match status" value="1"/>
</dbReference>
<evidence type="ECO:0000256" key="5">
    <source>
        <dbReference type="ARBA" id="ARBA00022692"/>
    </source>
</evidence>
<dbReference type="GO" id="GO:0045259">
    <property type="term" value="C:proton-transporting ATP synthase complex"/>
    <property type="evidence" value="ECO:0007669"/>
    <property type="project" value="UniProtKB-KW"/>
</dbReference>
<feature type="transmembrane region" description="Helical" evidence="12">
    <location>
        <begin position="155"/>
        <end position="177"/>
    </location>
</feature>
<feature type="transmembrane region" description="Helical" evidence="12">
    <location>
        <begin position="65"/>
        <end position="86"/>
    </location>
</feature>
<organism evidence="13">
    <name type="scientific">Mesabolivar sp. ITV1036I2</name>
    <dbReference type="NCBI Taxonomy" id="2508675"/>
    <lineage>
        <taxon>Eukaryota</taxon>
        <taxon>Metazoa</taxon>
        <taxon>Ecdysozoa</taxon>
        <taxon>Arthropoda</taxon>
        <taxon>Chelicerata</taxon>
        <taxon>Arachnida</taxon>
        <taxon>Araneae</taxon>
        <taxon>Araneomorphae</taxon>
        <taxon>Haplogynae</taxon>
        <taxon>Pholcoidea</taxon>
        <taxon>Pholcidae</taxon>
        <taxon>Mesabolivar</taxon>
    </lineage>
</organism>
<dbReference type="InterPro" id="IPR045083">
    <property type="entry name" value="ATP_synth_F0_asu_bact/mt"/>
</dbReference>
<feature type="transmembrane region" description="Helical" evidence="12">
    <location>
        <begin position="98"/>
        <end position="119"/>
    </location>
</feature>
<evidence type="ECO:0000256" key="6">
    <source>
        <dbReference type="ARBA" id="ARBA00022781"/>
    </source>
</evidence>
<comment type="similarity">
    <text evidence="2">Belongs to the ATPase A chain family.</text>
</comment>
<keyword evidence="8" id="KW-0406">Ion transport</keyword>
<dbReference type="GO" id="GO:0005743">
    <property type="term" value="C:mitochondrial inner membrane"/>
    <property type="evidence" value="ECO:0007669"/>
    <property type="project" value="UniProtKB-SubCell"/>
</dbReference>
<evidence type="ECO:0000256" key="2">
    <source>
        <dbReference type="ARBA" id="ARBA00006810"/>
    </source>
</evidence>
<accession>A0A411FEQ5</accession>
<keyword evidence="4" id="KW-0138">CF(0)</keyword>
<evidence type="ECO:0000256" key="11">
    <source>
        <dbReference type="RuleBase" id="RU004450"/>
    </source>
</evidence>
<evidence type="ECO:0000256" key="3">
    <source>
        <dbReference type="ARBA" id="ARBA00022448"/>
    </source>
</evidence>
<evidence type="ECO:0000256" key="1">
    <source>
        <dbReference type="ARBA" id="ARBA00004141"/>
    </source>
</evidence>
<dbReference type="PANTHER" id="PTHR11410:SF0">
    <property type="entry name" value="ATP SYNTHASE SUBUNIT A"/>
    <property type="match status" value="1"/>
</dbReference>
<dbReference type="InterPro" id="IPR000568">
    <property type="entry name" value="ATP_synth_F0_asu"/>
</dbReference>
<evidence type="ECO:0000256" key="7">
    <source>
        <dbReference type="ARBA" id="ARBA00022989"/>
    </source>
</evidence>
<name>A0A411FEQ5_9ARAC</name>
<evidence type="ECO:0000256" key="12">
    <source>
        <dbReference type="SAM" id="Phobius"/>
    </source>
</evidence>
<keyword evidence="6" id="KW-0375">Hydrogen ion transport</keyword>
<sequence length="217" mass="23996">MSLFSVFDPVCVGGQFNWLSLVLPFLFLGGVYYHVKGGFNFVFGWMAESMNKLFKELGGSNSGKVISFVVVSVMMYLIFSNVFGLFPFIFTHTAHPSFTLGVGMILWVVCVSMGWFKNFSMSSSHLVPEGSPLMLSFLLVIIESISHVIRPFTLSIRLAANMMAGHLIIGLVSGISLSNFFSSLMLQSVLMILESGVAFVQGVVFSILLLLYTVEYY</sequence>
<geneLocation type="mitochondrion" evidence="13"/>
<dbReference type="NCBIfam" id="TIGR01131">
    <property type="entry name" value="ATP_synt_6_or_A"/>
    <property type="match status" value="1"/>
</dbReference>
<dbReference type="Gene3D" id="1.20.120.220">
    <property type="entry name" value="ATP synthase, F0 complex, subunit A"/>
    <property type="match status" value="1"/>
</dbReference>
<dbReference type="GO" id="GO:0046933">
    <property type="term" value="F:proton-transporting ATP synthase activity, rotational mechanism"/>
    <property type="evidence" value="ECO:0007669"/>
    <property type="project" value="TreeGrafter"/>
</dbReference>